<gene>
    <name evidence="1" type="ORF">COO92_21230</name>
</gene>
<organism evidence="1 2">
    <name type="scientific">Thalassospira lohafexi</name>
    <dbReference type="NCBI Taxonomy" id="744227"/>
    <lineage>
        <taxon>Bacteria</taxon>
        <taxon>Pseudomonadati</taxon>
        <taxon>Pseudomonadota</taxon>
        <taxon>Alphaproteobacteria</taxon>
        <taxon>Rhodospirillales</taxon>
        <taxon>Thalassospiraceae</taxon>
        <taxon>Thalassospira</taxon>
    </lineage>
</organism>
<protein>
    <recommendedName>
        <fullName evidence="3">Transglycosylase SLT domain-containing protein</fullName>
    </recommendedName>
</protein>
<reference evidence="1 2" key="1">
    <citation type="submission" date="2017-09" db="EMBL/GenBank/DDBJ databases">
        <title>Biodiversity and function of Thalassospira species in the particle-attached aromatic-hydrocarbon-degrading consortia from the surface seawater of the China South Sea.</title>
        <authorList>
            <person name="Dong C."/>
            <person name="Lai Q."/>
            <person name="Shao Z."/>
        </authorList>
    </citation>
    <scope>NUCLEOTIDE SEQUENCE [LARGE SCALE GENOMIC DNA]</scope>
    <source>
        <strain evidence="1 2">139Z-12</strain>
    </source>
</reference>
<dbReference type="Gene3D" id="1.10.530.10">
    <property type="match status" value="1"/>
</dbReference>
<dbReference type="AlphaFoldDB" id="A0A2N3L0Z5"/>
<keyword evidence="2" id="KW-1185">Reference proteome</keyword>
<dbReference type="InterPro" id="IPR023346">
    <property type="entry name" value="Lysozyme-like_dom_sf"/>
</dbReference>
<comment type="caution">
    <text evidence="1">The sequence shown here is derived from an EMBL/GenBank/DDBJ whole genome shotgun (WGS) entry which is preliminary data.</text>
</comment>
<evidence type="ECO:0000313" key="2">
    <source>
        <dbReference type="Proteomes" id="UP000233332"/>
    </source>
</evidence>
<evidence type="ECO:0000313" key="1">
    <source>
        <dbReference type="EMBL" id="PKR56390.1"/>
    </source>
</evidence>
<sequence length="155" mass="17273">MNSKQLRESVIRPVLQDAGMWTEAAENLLMGTAAQESGLGQYVVQLGNGPARGIFQMEPSTLHDIQQNFLSYRPELKAKAEAHKAPALSDASNLICNLAYAALMCRIHYYRVSEALPGANDLAGLARYWKRYYNTALGKGSESEFIENYHRYVEG</sequence>
<evidence type="ECO:0008006" key="3">
    <source>
        <dbReference type="Google" id="ProtNLM"/>
    </source>
</evidence>
<proteinExistence type="predicted"/>
<accession>A0A2N3L0Z5</accession>
<dbReference type="EMBL" id="NXGX01000015">
    <property type="protein sequence ID" value="PKR56390.1"/>
    <property type="molecule type" value="Genomic_DNA"/>
</dbReference>
<dbReference type="Proteomes" id="UP000233332">
    <property type="component" value="Unassembled WGS sequence"/>
</dbReference>
<dbReference type="SUPFAM" id="SSF53955">
    <property type="entry name" value="Lysozyme-like"/>
    <property type="match status" value="1"/>
</dbReference>
<name>A0A2N3L0Z5_9PROT</name>